<dbReference type="Proteomes" id="UP000187609">
    <property type="component" value="Unassembled WGS sequence"/>
</dbReference>
<protein>
    <submittedName>
        <fullName evidence="2">Uncharacterized protein</fullName>
    </submittedName>
</protein>
<feature type="compositionally biased region" description="Polar residues" evidence="1">
    <location>
        <begin position="29"/>
        <end position="55"/>
    </location>
</feature>
<dbReference type="AlphaFoldDB" id="A0A1J6LAI7"/>
<feature type="compositionally biased region" description="Gly residues" evidence="1">
    <location>
        <begin position="11"/>
        <end position="26"/>
    </location>
</feature>
<accession>A0A1J6LAI7</accession>
<dbReference type="EMBL" id="MJEQ01002188">
    <property type="protein sequence ID" value="OIT28049.1"/>
    <property type="molecule type" value="Genomic_DNA"/>
</dbReference>
<feature type="compositionally biased region" description="Polar residues" evidence="1">
    <location>
        <begin position="63"/>
        <end position="79"/>
    </location>
</feature>
<evidence type="ECO:0000313" key="3">
    <source>
        <dbReference type="Proteomes" id="UP000187609"/>
    </source>
</evidence>
<reference evidence="2" key="1">
    <citation type="submission" date="2016-11" db="EMBL/GenBank/DDBJ databases">
        <title>The genome of Nicotiana attenuata.</title>
        <authorList>
            <person name="Xu S."/>
            <person name="Brockmoeller T."/>
            <person name="Gaquerel E."/>
            <person name="Navarro A."/>
            <person name="Kuhl H."/>
            <person name="Gase K."/>
            <person name="Ling Z."/>
            <person name="Zhou W."/>
            <person name="Kreitzer C."/>
            <person name="Stanke M."/>
            <person name="Tang H."/>
            <person name="Lyons E."/>
            <person name="Pandey P."/>
            <person name="Pandey S.P."/>
            <person name="Timmermann B."/>
            <person name="Baldwin I.T."/>
        </authorList>
    </citation>
    <scope>NUCLEOTIDE SEQUENCE [LARGE SCALE GENOMIC DNA]</scope>
    <source>
        <strain evidence="2">UT</strain>
    </source>
</reference>
<proteinExistence type="predicted"/>
<gene>
    <name evidence="2" type="ORF">A4A49_26371</name>
</gene>
<dbReference type="PANTHER" id="PTHR33499">
    <property type="entry name" value="OS12G0282400 PROTEIN-RELATED"/>
    <property type="match status" value="1"/>
</dbReference>
<dbReference type="Gramene" id="OIT28049">
    <property type="protein sequence ID" value="OIT28049"/>
    <property type="gene ID" value="A4A49_26371"/>
</dbReference>
<dbReference type="PANTHER" id="PTHR33499:SF27">
    <property type="entry name" value="TRANSPOSASE TNP1_EN_SPM-LIKE DOMAIN-CONTAINING PROTEIN"/>
    <property type="match status" value="1"/>
</dbReference>
<sequence>MVQTTGRGKGRSGTGHGRGHFQGRGNYGVMSQPQVQPIGNTAASPETEESNNLSQEPLERGQILSNPWQRPSLETVSSRNLDKSVLPSPEVETGAVTIPDDIDRAIGPGATDIDNNCGLIMRSTISFRDENWQKILTKHGKAMRLKVKDKFEVLGGVREHAFQAFVIDTMRRLFKAWKARLSIHYSCHVAKGNIVSST</sequence>
<comment type="caution">
    <text evidence="2">The sequence shown here is derived from an EMBL/GenBank/DDBJ whole genome shotgun (WGS) entry which is preliminary data.</text>
</comment>
<feature type="region of interest" description="Disordered" evidence="1">
    <location>
        <begin position="1"/>
        <end position="86"/>
    </location>
</feature>
<evidence type="ECO:0000256" key="1">
    <source>
        <dbReference type="SAM" id="MobiDB-lite"/>
    </source>
</evidence>
<keyword evidence="3" id="KW-1185">Reference proteome</keyword>
<evidence type="ECO:0000313" key="2">
    <source>
        <dbReference type="EMBL" id="OIT28049.1"/>
    </source>
</evidence>
<name>A0A1J6LAI7_NICAT</name>
<organism evidence="2 3">
    <name type="scientific">Nicotiana attenuata</name>
    <name type="common">Coyote tobacco</name>
    <dbReference type="NCBI Taxonomy" id="49451"/>
    <lineage>
        <taxon>Eukaryota</taxon>
        <taxon>Viridiplantae</taxon>
        <taxon>Streptophyta</taxon>
        <taxon>Embryophyta</taxon>
        <taxon>Tracheophyta</taxon>
        <taxon>Spermatophyta</taxon>
        <taxon>Magnoliopsida</taxon>
        <taxon>eudicotyledons</taxon>
        <taxon>Gunneridae</taxon>
        <taxon>Pentapetalae</taxon>
        <taxon>asterids</taxon>
        <taxon>lamiids</taxon>
        <taxon>Solanales</taxon>
        <taxon>Solanaceae</taxon>
        <taxon>Nicotianoideae</taxon>
        <taxon>Nicotianeae</taxon>
        <taxon>Nicotiana</taxon>
    </lineage>
</organism>